<sequence length="292" mass="32086">MHRGELGVFLRTRRARVTPQSAGLPGGSRRRVPGLRREELAQLAGISVEYYQRLEQGRATRPSREVLDAIACALGLSEVERAHLDSLRRVAAHSADQAAGAPRPQLRRMLSLMDGIPALIINDYFEVLAANSLATRLLIDVTTAKSGTHNLARYLFLDPGARDFYVEWDEVAAATAGQMRLSAGQYPRDPQLAALIAELTTYSEDFRALWNAGNVEQRSSGVKSLRHPALGVLRLRYQNFVPVDETRHRLVTLIPDEKSATEVRLLRAWAAPVTTGPTQGPDRAAVGPPADL</sequence>
<dbReference type="Proteomes" id="UP001165135">
    <property type="component" value="Unassembled WGS sequence"/>
</dbReference>
<dbReference type="CDD" id="cd00093">
    <property type="entry name" value="HTH_XRE"/>
    <property type="match status" value="1"/>
</dbReference>
<dbReference type="PROSITE" id="PS50943">
    <property type="entry name" value="HTH_CROC1"/>
    <property type="match status" value="1"/>
</dbReference>
<dbReference type="InterPro" id="IPR010982">
    <property type="entry name" value="Lambda_DNA-bd_dom_sf"/>
</dbReference>
<evidence type="ECO:0000313" key="3">
    <source>
        <dbReference type="Proteomes" id="UP001165135"/>
    </source>
</evidence>
<dbReference type="InterPro" id="IPR041413">
    <property type="entry name" value="MLTR_LBD"/>
</dbReference>
<reference evidence="2" key="1">
    <citation type="submission" date="2023-03" db="EMBL/GenBank/DDBJ databases">
        <title>Actinoallomurus iriomotensis NBRC 103681.</title>
        <authorList>
            <person name="Ichikawa N."/>
            <person name="Sato H."/>
            <person name="Tonouchi N."/>
        </authorList>
    </citation>
    <scope>NUCLEOTIDE SEQUENCE</scope>
    <source>
        <strain evidence="2">NBRC 103681</strain>
    </source>
</reference>
<dbReference type="EMBL" id="BSTJ01000003">
    <property type="protein sequence ID" value="GLY75030.1"/>
    <property type="molecule type" value="Genomic_DNA"/>
</dbReference>
<dbReference type="Pfam" id="PF13560">
    <property type="entry name" value="HTH_31"/>
    <property type="match status" value="1"/>
</dbReference>
<accession>A0A9W6RHV0</accession>
<gene>
    <name evidence="2" type="ORF">Airi01_032970</name>
</gene>
<dbReference type="SUPFAM" id="SSF47413">
    <property type="entry name" value="lambda repressor-like DNA-binding domains"/>
    <property type="match status" value="1"/>
</dbReference>
<comment type="caution">
    <text evidence="2">The sequence shown here is derived from an EMBL/GenBank/DDBJ whole genome shotgun (WGS) entry which is preliminary data.</text>
</comment>
<evidence type="ECO:0000313" key="2">
    <source>
        <dbReference type="EMBL" id="GLY75030.1"/>
    </source>
</evidence>
<organism evidence="2 3">
    <name type="scientific">Actinoallomurus iriomotensis</name>
    <dbReference type="NCBI Taxonomy" id="478107"/>
    <lineage>
        <taxon>Bacteria</taxon>
        <taxon>Bacillati</taxon>
        <taxon>Actinomycetota</taxon>
        <taxon>Actinomycetes</taxon>
        <taxon>Streptosporangiales</taxon>
        <taxon>Thermomonosporaceae</taxon>
        <taxon>Actinoallomurus</taxon>
    </lineage>
</organism>
<evidence type="ECO:0000259" key="1">
    <source>
        <dbReference type="PROSITE" id="PS50943"/>
    </source>
</evidence>
<proteinExistence type="predicted"/>
<dbReference type="Gene3D" id="1.10.260.40">
    <property type="entry name" value="lambda repressor-like DNA-binding domains"/>
    <property type="match status" value="1"/>
</dbReference>
<dbReference type="PANTHER" id="PTHR35010">
    <property type="entry name" value="BLL4672 PROTEIN-RELATED"/>
    <property type="match status" value="1"/>
</dbReference>
<protein>
    <submittedName>
        <fullName evidence="2">DNA-binding protein</fullName>
    </submittedName>
</protein>
<dbReference type="Gene3D" id="3.30.450.180">
    <property type="match status" value="1"/>
</dbReference>
<name>A0A9W6RHV0_9ACTN</name>
<dbReference type="InterPro" id="IPR001387">
    <property type="entry name" value="Cro/C1-type_HTH"/>
</dbReference>
<dbReference type="PANTHER" id="PTHR35010:SF2">
    <property type="entry name" value="BLL4672 PROTEIN"/>
    <property type="match status" value="1"/>
</dbReference>
<feature type="domain" description="HTH cro/C1-type" evidence="1">
    <location>
        <begin position="34"/>
        <end position="81"/>
    </location>
</feature>
<dbReference type="AlphaFoldDB" id="A0A9W6RHV0"/>
<dbReference type="SMART" id="SM00530">
    <property type="entry name" value="HTH_XRE"/>
    <property type="match status" value="1"/>
</dbReference>
<keyword evidence="2" id="KW-0238">DNA-binding</keyword>
<dbReference type="GO" id="GO:0003677">
    <property type="term" value="F:DNA binding"/>
    <property type="evidence" value="ECO:0007669"/>
    <property type="project" value="UniProtKB-KW"/>
</dbReference>
<dbReference type="Pfam" id="PF17765">
    <property type="entry name" value="MLTR_LBD"/>
    <property type="match status" value="1"/>
</dbReference>